<evidence type="ECO:0000313" key="2">
    <source>
        <dbReference type="WBParaSite" id="PS1159_v2.g18022.t1"/>
    </source>
</evidence>
<reference evidence="2" key="1">
    <citation type="submission" date="2022-11" db="UniProtKB">
        <authorList>
            <consortium name="WormBaseParasite"/>
        </authorList>
    </citation>
    <scope>IDENTIFICATION</scope>
</reference>
<evidence type="ECO:0000313" key="1">
    <source>
        <dbReference type="Proteomes" id="UP000887580"/>
    </source>
</evidence>
<proteinExistence type="predicted"/>
<name>A0AC35FIY7_9BILA</name>
<sequence length="66" mass="7780">MIKKNSALLPAAESLFFTPVFFHNLIKININKRSCDKLLAKKKELIVVFSGFNFFWQLYYFCCLLN</sequence>
<protein>
    <submittedName>
        <fullName evidence="2">Uncharacterized protein</fullName>
    </submittedName>
</protein>
<organism evidence="1 2">
    <name type="scientific">Panagrolaimus sp. PS1159</name>
    <dbReference type="NCBI Taxonomy" id="55785"/>
    <lineage>
        <taxon>Eukaryota</taxon>
        <taxon>Metazoa</taxon>
        <taxon>Ecdysozoa</taxon>
        <taxon>Nematoda</taxon>
        <taxon>Chromadorea</taxon>
        <taxon>Rhabditida</taxon>
        <taxon>Tylenchina</taxon>
        <taxon>Panagrolaimomorpha</taxon>
        <taxon>Panagrolaimoidea</taxon>
        <taxon>Panagrolaimidae</taxon>
        <taxon>Panagrolaimus</taxon>
    </lineage>
</organism>
<dbReference type="Proteomes" id="UP000887580">
    <property type="component" value="Unplaced"/>
</dbReference>
<accession>A0AC35FIY7</accession>
<dbReference type="WBParaSite" id="PS1159_v2.g18022.t1">
    <property type="protein sequence ID" value="PS1159_v2.g18022.t1"/>
    <property type="gene ID" value="PS1159_v2.g18022"/>
</dbReference>